<sequence>MIPPDIPLKPELAFVVQLQTVDPMHPELLSGRIEHIASGQILRFQSLQELHAFMGRHAAAPARPRGDEV</sequence>
<name>A0A1H9E2E3_9GAMM</name>
<reference evidence="1 2" key="1">
    <citation type="submission" date="2016-10" db="EMBL/GenBank/DDBJ databases">
        <authorList>
            <person name="de Groot N.N."/>
        </authorList>
    </citation>
    <scope>NUCLEOTIDE SEQUENCE [LARGE SCALE GENOMIC DNA]</scope>
    <source>
        <strain evidence="1 2">DSM 25927</strain>
    </source>
</reference>
<keyword evidence="2" id="KW-1185">Reference proteome</keyword>
<evidence type="ECO:0000313" key="2">
    <source>
        <dbReference type="Proteomes" id="UP000199233"/>
    </source>
</evidence>
<dbReference type="AlphaFoldDB" id="A0A1H9E2E3"/>
<dbReference type="OrthoDB" id="9813132at2"/>
<protein>
    <submittedName>
        <fullName evidence="1">Uncharacterized protein</fullName>
    </submittedName>
</protein>
<dbReference type="Proteomes" id="UP000199233">
    <property type="component" value="Unassembled WGS sequence"/>
</dbReference>
<organism evidence="1 2">
    <name type="scientific">Solimonas aquatica</name>
    <dbReference type="NCBI Taxonomy" id="489703"/>
    <lineage>
        <taxon>Bacteria</taxon>
        <taxon>Pseudomonadati</taxon>
        <taxon>Pseudomonadota</taxon>
        <taxon>Gammaproteobacteria</taxon>
        <taxon>Nevskiales</taxon>
        <taxon>Nevskiaceae</taxon>
        <taxon>Solimonas</taxon>
    </lineage>
</organism>
<proteinExistence type="predicted"/>
<accession>A0A1H9E2E3</accession>
<evidence type="ECO:0000313" key="1">
    <source>
        <dbReference type="EMBL" id="SEQ19861.1"/>
    </source>
</evidence>
<dbReference type="STRING" id="489703.SAMN04488038_104257"/>
<dbReference type="RefSeq" id="WP_093283779.1">
    <property type="nucleotide sequence ID" value="NZ_FOFS01000004.1"/>
</dbReference>
<dbReference type="EMBL" id="FOFS01000004">
    <property type="protein sequence ID" value="SEQ19861.1"/>
    <property type="molecule type" value="Genomic_DNA"/>
</dbReference>
<gene>
    <name evidence="1" type="ORF">SAMN04488038_104257</name>
</gene>